<dbReference type="InterPro" id="IPR025527">
    <property type="entry name" value="HUWE1/Rev1_UBM"/>
</dbReference>
<dbReference type="GO" id="GO:0070987">
    <property type="term" value="P:error-free translesion synthesis"/>
    <property type="evidence" value="ECO:0007669"/>
    <property type="project" value="TreeGrafter"/>
</dbReference>
<dbReference type="Pfam" id="PF21999">
    <property type="entry name" value="IMS_HHH_1"/>
    <property type="match status" value="1"/>
</dbReference>
<evidence type="ECO:0000256" key="2">
    <source>
        <dbReference type="ARBA" id="ARBA00010945"/>
    </source>
</evidence>
<keyword evidence="11" id="KW-0234">DNA repair</keyword>
<sequence>MERKRRKLAAQYDAERAANGGGVAQVSSIFDGVTIYVNGYTTPSAMTLRRYMLQHGGRYEFQLHRSSVTHIIATTLPDAKIKFGPASDVIVHPQWIVDSIAAGKQLAVERYLLFANAYKSMAGQQSLAESLGLATAAGESLAIAPELDRRTTAGDALTRRAAGAAGAADVEQAHPDLDGLGMRRSKDEPIDPGLARLTTLGGGDFVQKFYSNSRLHFISTSRMASQEFLRKALAERYSTSQPLAREAGARQVIFHVDMDCFFASVALRDRPHLANAPVVVAHALNGSVESKSDIACASYAARARGISNGMFMGAARRKVPDLVVVPYEFDKYAAVSKALYRVFVAFSDKVQAVSVDEAYLDMTGLGQPAELASEMRAQIHELSGCTASIGAGPNMLLARIATSLAKPDGFRFLSHEHATFEIDALPLRKLPGVGYKTVRKLAKAGITSCAECRAQPRARLQALLGGSVGAKLYDTVRGLDSGTVTLPGPRKSIGTEISWGVRFTDATGAEQFVRELAGEVGRRAVEAAMVGATLTLKIKQRHPDAPAEASKFLGHGKVNSFSRSTTLAPPSSDAVALADAALTLYRGLGFEATTVRGVGIALTRLSEVESERRPALQPAAIDSQTTLSAEWHPPAVTGVGGRGAEGTVELPTFSQLDPSVIAELPAETRRELEIVYRRRLAERKRDAGRGTLTQMARPTLPSRPASAAKTKPAPMVIVLDGASGSDDDDFVSPPPQTRGSSDEGSGRDDGVDPEFLAALPSQLRREVEADLKRTSPRKSGRCDGGRKRQRGGAPSLSQIFHPSQAEGGRAARRRHLLSG</sequence>
<dbReference type="PROSITE" id="PS50173">
    <property type="entry name" value="UMUC"/>
    <property type="match status" value="1"/>
</dbReference>
<dbReference type="InterPro" id="IPR036420">
    <property type="entry name" value="BRCT_dom_sf"/>
</dbReference>
<evidence type="ECO:0000256" key="7">
    <source>
        <dbReference type="ARBA" id="ARBA00022723"/>
    </source>
</evidence>
<dbReference type="GO" id="GO:0046872">
    <property type="term" value="F:metal ion binding"/>
    <property type="evidence" value="ECO:0007669"/>
    <property type="project" value="UniProtKB-KW"/>
</dbReference>
<comment type="subcellular location">
    <subcellularLocation>
        <location evidence="1">Nucleus</location>
    </subcellularLocation>
</comment>
<evidence type="ECO:0000256" key="5">
    <source>
        <dbReference type="ARBA" id="ARBA00022679"/>
    </source>
</evidence>
<feature type="compositionally biased region" description="Basic residues" evidence="14">
    <location>
        <begin position="810"/>
        <end position="819"/>
    </location>
</feature>
<accession>A0A0L0D8Z1</accession>
<organism evidence="17 18">
    <name type="scientific">Thecamonas trahens ATCC 50062</name>
    <dbReference type="NCBI Taxonomy" id="461836"/>
    <lineage>
        <taxon>Eukaryota</taxon>
        <taxon>Apusozoa</taxon>
        <taxon>Apusomonadida</taxon>
        <taxon>Apusomonadidae</taxon>
        <taxon>Thecamonas</taxon>
    </lineage>
</organism>
<evidence type="ECO:0000313" key="17">
    <source>
        <dbReference type="EMBL" id="KNC48536.1"/>
    </source>
</evidence>
<keyword evidence="12" id="KW-0539">Nucleus</keyword>
<evidence type="ECO:0000256" key="10">
    <source>
        <dbReference type="ARBA" id="ARBA00023125"/>
    </source>
</evidence>
<keyword evidence="8" id="KW-0227">DNA damage</keyword>
<dbReference type="CDD" id="cd17719">
    <property type="entry name" value="BRCT_Rev1"/>
    <property type="match status" value="1"/>
</dbReference>
<dbReference type="InterPro" id="IPR043128">
    <property type="entry name" value="Rev_trsase/Diguanyl_cyclase"/>
</dbReference>
<dbReference type="Gene3D" id="3.40.50.10190">
    <property type="entry name" value="BRCT domain"/>
    <property type="match status" value="1"/>
</dbReference>
<dbReference type="AlphaFoldDB" id="A0A0L0D8Z1"/>
<dbReference type="FunFam" id="3.30.1490.100:FF:000001">
    <property type="entry name" value="DNA repair protein REV1"/>
    <property type="match status" value="1"/>
</dbReference>
<dbReference type="Pfam" id="PF16589">
    <property type="entry name" value="BRCT_2"/>
    <property type="match status" value="1"/>
</dbReference>
<evidence type="ECO:0000256" key="1">
    <source>
        <dbReference type="ARBA" id="ARBA00004123"/>
    </source>
</evidence>
<dbReference type="InterPro" id="IPR012112">
    <property type="entry name" value="REV1"/>
</dbReference>
<dbReference type="GO" id="GO:0003887">
    <property type="term" value="F:DNA-directed DNA polymerase activity"/>
    <property type="evidence" value="ECO:0007669"/>
    <property type="project" value="InterPro"/>
</dbReference>
<keyword evidence="5" id="KW-0808">Transferase</keyword>
<dbReference type="InterPro" id="IPR053848">
    <property type="entry name" value="IMS_HHH_1"/>
</dbReference>
<feature type="binding site" evidence="13">
    <location>
        <position position="257"/>
    </location>
    <ligand>
        <name>Mg(2+)</name>
        <dbReference type="ChEBI" id="CHEBI:18420"/>
        <label>1</label>
    </ligand>
</feature>
<feature type="region of interest" description="Disordered" evidence="14">
    <location>
        <begin position="686"/>
        <end position="819"/>
    </location>
</feature>
<feature type="binding site" evidence="13">
    <location>
        <position position="357"/>
    </location>
    <ligand>
        <name>Mg(2+)</name>
        <dbReference type="ChEBI" id="CHEBI:18420"/>
        <label>1</label>
    </ligand>
</feature>
<dbReference type="OMA" id="GGEFHIY"/>
<dbReference type="SUPFAM" id="SSF100879">
    <property type="entry name" value="Lesion bypass DNA polymerase (Y-family), little finger domain"/>
    <property type="match status" value="1"/>
</dbReference>
<dbReference type="GO" id="GO:0042276">
    <property type="term" value="P:error-prone translesion synthesis"/>
    <property type="evidence" value="ECO:0007669"/>
    <property type="project" value="InterPro"/>
</dbReference>
<keyword evidence="7 13" id="KW-0479">Metal-binding</keyword>
<dbReference type="GO" id="GO:0005634">
    <property type="term" value="C:nucleus"/>
    <property type="evidence" value="ECO:0007669"/>
    <property type="project" value="UniProtKB-SubCell"/>
</dbReference>
<reference evidence="17 18" key="1">
    <citation type="submission" date="2010-05" db="EMBL/GenBank/DDBJ databases">
        <title>The Genome Sequence of Thecamonas trahens ATCC 50062.</title>
        <authorList>
            <consortium name="The Broad Institute Genome Sequencing Platform"/>
            <person name="Russ C."/>
            <person name="Cuomo C."/>
            <person name="Shea T."/>
            <person name="Young S.K."/>
            <person name="Zeng Q."/>
            <person name="Koehrsen M."/>
            <person name="Haas B."/>
            <person name="Borodovsky M."/>
            <person name="Guigo R."/>
            <person name="Alvarado L."/>
            <person name="Berlin A."/>
            <person name="Bochicchio J."/>
            <person name="Borenstein D."/>
            <person name="Chapman S."/>
            <person name="Chen Z."/>
            <person name="Freedman E."/>
            <person name="Gellesch M."/>
            <person name="Goldberg J."/>
            <person name="Griggs A."/>
            <person name="Gujja S."/>
            <person name="Heilman E."/>
            <person name="Heiman D."/>
            <person name="Hepburn T."/>
            <person name="Howarth C."/>
            <person name="Jen D."/>
            <person name="Larson L."/>
            <person name="Mehta T."/>
            <person name="Park D."/>
            <person name="Pearson M."/>
            <person name="Roberts A."/>
            <person name="Saif S."/>
            <person name="Shenoy N."/>
            <person name="Sisk P."/>
            <person name="Stolte C."/>
            <person name="Sykes S."/>
            <person name="Thomson T."/>
            <person name="Walk T."/>
            <person name="White J."/>
            <person name="Yandava C."/>
            <person name="Burger G."/>
            <person name="Gray M.W."/>
            <person name="Holland P.W.H."/>
            <person name="King N."/>
            <person name="Lang F.B.F."/>
            <person name="Roger A.J."/>
            <person name="Ruiz-Trillo I."/>
            <person name="Lander E."/>
            <person name="Nusbaum C."/>
        </authorList>
    </citation>
    <scope>NUCLEOTIDE SEQUENCE [LARGE SCALE GENOMIC DNA]</scope>
    <source>
        <strain evidence="17 18">ATCC 50062</strain>
    </source>
</reference>
<comment type="cofactor">
    <cofactor evidence="13">
        <name>Mg(2+)</name>
        <dbReference type="ChEBI" id="CHEBI:18420"/>
    </cofactor>
    <text evidence="13">Binds 2 magnesium ions.</text>
</comment>
<feature type="domain" description="UmuC" evidence="16">
    <location>
        <begin position="253"/>
        <end position="434"/>
    </location>
</feature>
<evidence type="ECO:0000313" key="18">
    <source>
        <dbReference type="Proteomes" id="UP000054408"/>
    </source>
</evidence>
<dbReference type="EMBL" id="GL349451">
    <property type="protein sequence ID" value="KNC48536.1"/>
    <property type="molecule type" value="Genomic_DNA"/>
</dbReference>
<keyword evidence="6" id="KW-0548">Nucleotidyltransferase</keyword>
<dbReference type="PROSITE" id="PS50172">
    <property type="entry name" value="BRCT"/>
    <property type="match status" value="1"/>
</dbReference>
<dbReference type="PANTHER" id="PTHR45990">
    <property type="entry name" value="DNA REPAIR PROTEIN REV1"/>
    <property type="match status" value="1"/>
</dbReference>
<feature type="compositionally biased region" description="Basic and acidic residues" evidence="14">
    <location>
        <begin position="763"/>
        <end position="773"/>
    </location>
</feature>
<dbReference type="Gene3D" id="3.30.1490.100">
    <property type="entry name" value="DNA polymerase, Y-family, little finger domain"/>
    <property type="match status" value="1"/>
</dbReference>
<dbReference type="InterPro" id="IPR043502">
    <property type="entry name" value="DNA/RNA_pol_sf"/>
</dbReference>
<dbReference type="Proteomes" id="UP000054408">
    <property type="component" value="Unassembled WGS sequence"/>
</dbReference>
<name>A0A0L0D8Z1_THETB</name>
<dbReference type="eggNOG" id="KOG2093">
    <property type="taxonomic scope" value="Eukaryota"/>
</dbReference>
<dbReference type="Pfam" id="PF14377">
    <property type="entry name" value="UBM"/>
    <property type="match status" value="2"/>
</dbReference>
<dbReference type="InterPro" id="IPR001357">
    <property type="entry name" value="BRCT_dom"/>
</dbReference>
<dbReference type="Gene3D" id="1.10.150.20">
    <property type="entry name" value="5' to 3' exonuclease, C-terminal subdomain"/>
    <property type="match status" value="1"/>
</dbReference>
<proteinExistence type="inferred from homology"/>
<evidence type="ECO:0000256" key="4">
    <source>
        <dbReference type="ARBA" id="ARBA00022634"/>
    </source>
</evidence>
<protein>
    <recommendedName>
        <fullName evidence="3">DNA repair protein REV1</fullName>
    </recommendedName>
</protein>
<keyword evidence="9 13" id="KW-0460">Magnesium</keyword>
<evidence type="ECO:0000259" key="16">
    <source>
        <dbReference type="PROSITE" id="PS50173"/>
    </source>
</evidence>
<evidence type="ECO:0000256" key="9">
    <source>
        <dbReference type="ARBA" id="ARBA00022842"/>
    </source>
</evidence>
<evidence type="ECO:0000259" key="15">
    <source>
        <dbReference type="PROSITE" id="PS50172"/>
    </source>
</evidence>
<comment type="similarity">
    <text evidence="2">Belongs to the DNA polymerase type-Y family.</text>
</comment>
<dbReference type="RefSeq" id="XP_013758643.1">
    <property type="nucleotide sequence ID" value="XM_013903189.1"/>
</dbReference>
<dbReference type="Pfam" id="PF00817">
    <property type="entry name" value="IMS"/>
    <property type="match status" value="1"/>
</dbReference>
<dbReference type="OrthoDB" id="427711at2759"/>
<dbReference type="Gene3D" id="6.10.250.1490">
    <property type="match status" value="1"/>
</dbReference>
<evidence type="ECO:0000256" key="8">
    <source>
        <dbReference type="ARBA" id="ARBA00022763"/>
    </source>
</evidence>
<dbReference type="STRING" id="461836.A0A0L0D8Z1"/>
<dbReference type="Gene3D" id="3.40.1170.60">
    <property type="match status" value="1"/>
</dbReference>
<feature type="domain" description="BRCT" evidence="15">
    <location>
        <begin position="25"/>
        <end position="113"/>
    </location>
</feature>
<dbReference type="GeneID" id="25564491"/>
<dbReference type="FunFam" id="3.40.50.10190:FF:000011">
    <property type="entry name" value="DNA repair protein REV1"/>
    <property type="match status" value="1"/>
</dbReference>
<dbReference type="GO" id="GO:0017125">
    <property type="term" value="F:deoxycytidyl transferase activity"/>
    <property type="evidence" value="ECO:0007669"/>
    <property type="project" value="TreeGrafter"/>
</dbReference>
<dbReference type="SUPFAM" id="SSF52113">
    <property type="entry name" value="BRCT domain"/>
    <property type="match status" value="1"/>
</dbReference>
<evidence type="ECO:0000256" key="12">
    <source>
        <dbReference type="ARBA" id="ARBA00023242"/>
    </source>
</evidence>
<dbReference type="PANTHER" id="PTHR45990:SF1">
    <property type="entry name" value="DNA REPAIR PROTEIN REV1"/>
    <property type="match status" value="1"/>
</dbReference>
<dbReference type="Gene3D" id="3.30.70.270">
    <property type="match status" value="1"/>
</dbReference>
<feature type="binding site" evidence="13">
    <location>
        <position position="356"/>
    </location>
    <ligand>
        <name>Mg(2+)</name>
        <dbReference type="ChEBI" id="CHEBI:18420"/>
        <label>1</label>
    </ligand>
</feature>
<evidence type="ECO:0000256" key="11">
    <source>
        <dbReference type="ARBA" id="ARBA00023204"/>
    </source>
</evidence>
<dbReference type="InterPro" id="IPR036775">
    <property type="entry name" value="DNA_pol_Y-fam_lit_finger_sf"/>
</dbReference>
<dbReference type="GO" id="GO:0003684">
    <property type="term" value="F:damaged DNA binding"/>
    <property type="evidence" value="ECO:0007669"/>
    <property type="project" value="InterPro"/>
</dbReference>
<dbReference type="SMART" id="SM00292">
    <property type="entry name" value="BRCT"/>
    <property type="match status" value="1"/>
</dbReference>
<dbReference type="GO" id="GO:0006281">
    <property type="term" value="P:DNA repair"/>
    <property type="evidence" value="ECO:0007669"/>
    <property type="project" value="UniProtKB-KW"/>
</dbReference>
<dbReference type="PIRSF" id="PIRSF036573">
    <property type="entry name" value="REV1"/>
    <property type="match status" value="1"/>
</dbReference>
<evidence type="ECO:0000256" key="6">
    <source>
        <dbReference type="ARBA" id="ARBA00022695"/>
    </source>
</evidence>
<dbReference type="InterPro" id="IPR017961">
    <property type="entry name" value="DNA_pol_Y-fam_little_finger"/>
</dbReference>
<keyword evidence="10" id="KW-0238">DNA-binding</keyword>
<evidence type="ECO:0000256" key="14">
    <source>
        <dbReference type="SAM" id="MobiDB-lite"/>
    </source>
</evidence>
<dbReference type="Pfam" id="PF11799">
    <property type="entry name" value="IMS_C"/>
    <property type="match status" value="1"/>
</dbReference>
<keyword evidence="18" id="KW-1185">Reference proteome</keyword>
<dbReference type="InterPro" id="IPR001126">
    <property type="entry name" value="UmuC"/>
</dbReference>
<keyword evidence="4" id="KW-0237">DNA synthesis</keyword>
<feature type="compositionally biased region" description="Basic and acidic residues" evidence="14">
    <location>
        <begin position="740"/>
        <end position="750"/>
    </location>
</feature>
<gene>
    <name evidence="17" type="ORF">AMSG_04981</name>
</gene>
<evidence type="ECO:0000256" key="3">
    <source>
        <dbReference type="ARBA" id="ARBA00020399"/>
    </source>
</evidence>
<evidence type="ECO:0000256" key="13">
    <source>
        <dbReference type="PIRSR" id="PIRSR036573-2"/>
    </source>
</evidence>
<dbReference type="SUPFAM" id="SSF56672">
    <property type="entry name" value="DNA/RNA polymerases"/>
    <property type="match status" value="1"/>
</dbReference>